<accession>A0A6P4DFA1</accession>
<name>A0A6P4DFA1_ARADU</name>
<proteinExistence type="predicted"/>
<dbReference type="KEGG" id="adu:107491081"/>
<reference evidence="2" key="1">
    <citation type="journal article" date="2016" name="Nat. Genet.">
        <title>The genome sequences of Arachis duranensis and Arachis ipaensis, the diploid ancestors of cultivated peanut.</title>
        <authorList>
            <person name="Bertioli D.J."/>
            <person name="Cannon S.B."/>
            <person name="Froenicke L."/>
            <person name="Huang G."/>
            <person name="Farmer A.D."/>
            <person name="Cannon E.K."/>
            <person name="Liu X."/>
            <person name="Gao D."/>
            <person name="Clevenger J."/>
            <person name="Dash S."/>
            <person name="Ren L."/>
            <person name="Moretzsohn M.C."/>
            <person name="Shirasawa K."/>
            <person name="Huang W."/>
            <person name="Vidigal B."/>
            <person name="Abernathy B."/>
            <person name="Chu Y."/>
            <person name="Niederhuth C.E."/>
            <person name="Umale P."/>
            <person name="Araujo A.C."/>
            <person name="Kozik A."/>
            <person name="Kim K.D."/>
            <person name="Burow M.D."/>
            <person name="Varshney R.K."/>
            <person name="Wang X."/>
            <person name="Zhang X."/>
            <person name="Barkley N."/>
            <person name="Guimaraes P.M."/>
            <person name="Isobe S."/>
            <person name="Guo B."/>
            <person name="Liao B."/>
            <person name="Stalker H.T."/>
            <person name="Schmitz R.J."/>
            <person name="Scheffler B.E."/>
            <person name="Leal-Bertioli S.C."/>
            <person name="Xun X."/>
            <person name="Jackson S.A."/>
            <person name="Michelmore R."/>
            <person name="Ozias-Akins P."/>
        </authorList>
    </citation>
    <scope>NUCLEOTIDE SEQUENCE [LARGE SCALE GENOMIC DNA]</scope>
    <source>
        <strain evidence="2">cv. V14167</strain>
    </source>
</reference>
<reference evidence="3 4" key="2">
    <citation type="submission" date="2025-04" db="UniProtKB">
        <authorList>
            <consortium name="RefSeq"/>
        </authorList>
    </citation>
    <scope>IDENTIFICATION</scope>
    <source>
        <tissue evidence="3 4">Whole plant</tissue>
    </source>
</reference>
<protein>
    <submittedName>
        <fullName evidence="3">Uncharacterized protein LOC107491070</fullName>
    </submittedName>
    <submittedName>
        <fullName evidence="4">Uncharacterized protein LOC107491081</fullName>
    </submittedName>
</protein>
<feature type="coiled-coil region" evidence="1">
    <location>
        <begin position="447"/>
        <end position="474"/>
    </location>
</feature>
<keyword evidence="1" id="KW-0175">Coiled coil</keyword>
<dbReference type="GeneID" id="107491081"/>
<dbReference type="Proteomes" id="UP000515211">
    <property type="component" value="Chromosome 5"/>
</dbReference>
<dbReference type="KEGG" id="adu:107491070"/>
<dbReference type="RefSeq" id="XP_015967330.2">
    <property type="nucleotide sequence ID" value="XM_016111844.3"/>
</dbReference>
<evidence type="ECO:0000256" key="1">
    <source>
        <dbReference type="SAM" id="Coils"/>
    </source>
</evidence>
<dbReference type="RefSeq" id="XP_015967323.2">
    <property type="nucleotide sequence ID" value="XM_016111837.3"/>
</dbReference>
<evidence type="ECO:0000313" key="2">
    <source>
        <dbReference type="Proteomes" id="UP000515211"/>
    </source>
</evidence>
<keyword evidence="2" id="KW-1185">Reference proteome</keyword>
<dbReference type="AlphaFoldDB" id="A0A6P4DFA1"/>
<evidence type="ECO:0000313" key="3">
    <source>
        <dbReference type="RefSeq" id="XP_015967323.2"/>
    </source>
</evidence>
<organism evidence="2 4">
    <name type="scientific">Arachis duranensis</name>
    <name type="common">Wild peanut</name>
    <dbReference type="NCBI Taxonomy" id="130453"/>
    <lineage>
        <taxon>Eukaryota</taxon>
        <taxon>Viridiplantae</taxon>
        <taxon>Streptophyta</taxon>
        <taxon>Embryophyta</taxon>
        <taxon>Tracheophyta</taxon>
        <taxon>Spermatophyta</taxon>
        <taxon>Magnoliopsida</taxon>
        <taxon>eudicotyledons</taxon>
        <taxon>Gunneridae</taxon>
        <taxon>Pentapetalae</taxon>
        <taxon>rosids</taxon>
        <taxon>fabids</taxon>
        <taxon>Fabales</taxon>
        <taxon>Fabaceae</taxon>
        <taxon>Papilionoideae</taxon>
        <taxon>50 kb inversion clade</taxon>
        <taxon>dalbergioids sensu lato</taxon>
        <taxon>Dalbergieae</taxon>
        <taxon>Pterocarpus clade</taxon>
        <taxon>Arachis</taxon>
    </lineage>
</organism>
<evidence type="ECO:0000313" key="4">
    <source>
        <dbReference type="RefSeq" id="XP_015967330.2"/>
    </source>
</evidence>
<sequence length="549" mass="61374">MESAETASCLWMITDQKIFGIRIEKLEKLGKNEVRDWKSHLEPAPFDFQLELPENSLLYPFIFDSKLFLLGGPSDSGTRIYQISYVGGDTLDISEAVATGAIPPLPTGHHNYIANIQDDVYLLVHDAPGESRTGLWILRSRSGKWHSLSIPPTVLSDRHPSWPWPFVLKDKLFFHSLSAPRIDCAYDPRTATWHKPERAFSFSDRHFHPPLVLVSSLEDVGNCSVVLTWNLECIPKGSRVKYSIHALLVDNQDYRVRRHQVLDELCEAIQPSYFKGTCTEMNVVDLGNSKVCVLIGGLAESIRDPALCILIVELGLVQEEEQRFLSVHVLVNQVYGMLPLPYLEDRRLDVLCTSFLFSLSKGMSDIDRDAVEDHIGEKALTLTSASLANRASGKDDPSTEGDKDDVVEVAQSKEISLKRRKPESAAVGLEKYVEVSQLKDKGRELGMKDMTEALKAKEKESEEMVKQITTLQSQLKGRDEKIEALTLKVGEMFRKGFDRAISQIKALAPEVNVVDMDVSKIVVNGVLVDADIPEEGCDVKENDIKVGAN</sequence>
<gene>
    <name evidence="4" type="primary">LOC107491081</name>
    <name evidence="3" type="synonym">LOC107491070</name>
</gene>